<dbReference type="RefSeq" id="WP_184338496.1">
    <property type="nucleotide sequence ID" value="NZ_JACHIG010000002.1"/>
</dbReference>
<dbReference type="Gene3D" id="2.60.120.260">
    <property type="entry name" value="Galactose-binding domain-like"/>
    <property type="match status" value="1"/>
</dbReference>
<dbReference type="Proteomes" id="UP000590740">
    <property type="component" value="Unassembled WGS sequence"/>
</dbReference>
<sequence length="341" mass="36510">MTYHFNPRLLILLILASAAVPRSILAALGGFEASDGYHISLNGGVLSDQVLVNAGEFTLNGYLPTAEYYNVTLAALAPDFRYGPDVSRYNAGAYTGGLPSDIKDNTGLWTSLYGGRIVEDDFAGPWDGWGSDYAAATSVTAHSGQQSLALRAMDDRIVYGYALDALERAATASSYQLSLWLDPSATDNTYTNNVFDLALNDASGAAFIEIGYTGSDFLQYRLHGQSAWITTDLHFGNHGWSELSLLINTDADTFSLSGQGFDDAQGTLQADRTLIADAALGLHPGQLSSLNWNLEGGYLNAGSTDSAHYFDDLNLMAVSVPEPGSALLLLLAGLGLLRRRR</sequence>
<name>A0A7W8DJ70_9BACT</name>
<evidence type="ECO:0008006" key="4">
    <source>
        <dbReference type="Google" id="ProtNLM"/>
    </source>
</evidence>
<gene>
    <name evidence="2" type="ORF">HNQ65_001119</name>
</gene>
<dbReference type="InterPro" id="IPR013424">
    <property type="entry name" value="Ice-binding_C"/>
</dbReference>
<dbReference type="EMBL" id="JACHIG010000002">
    <property type="protein sequence ID" value="MBB5031551.1"/>
    <property type="molecule type" value="Genomic_DNA"/>
</dbReference>
<protein>
    <recommendedName>
        <fullName evidence="4">PEP-CTERM protein-sorting domain-containing protein</fullName>
    </recommendedName>
</protein>
<proteinExistence type="predicted"/>
<feature type="transmembrane region" description="Helical" evidence="1">
    <location>
        <begin position="315"/>
        <end position="337"/>
    </location>
</feature>
<keyword evidence="1" id="KW-0812">Transmembrane</keyword>
<dbReference type="NCBIfam" id="TIGR02595">
    <property type="entry name" value="PEP_CTERM"/>
    <property type="match status" value="1"/>
</dbReference>
<keyword evidence="1" id="KW-0472">Membrane</keyword>
<reference evidence="2 3" key="1">
    <citation type="submission" date="2020-08" db="EMBL/GenBank/DDBJ databases">
        <title>Genomic Encyclopedia of Type Strains, Phase IV (KMG-IV): sequencing the most valuable type-strain genomes for metagenomic binning, comparative biology and taxonomic classification.</title>
        <authorList>
            <person name="Goeker M."/>
        </authorList>
    </citation>
    <scope>NUCLEOTIDE SEQUENCE [LARGE SCALE GENOMIC DNA]</scope>
    <source>
        <strain evidence="2 3">DSM 12252</strain>
    </source>
</reference>
<comment type="caution">
    <text evidence="2">The sequence shown here is derived from an EMBL/GenBank/DDBJ whole genome shotgun (WGS) entry which is preliminary data.</text>
</comment>
<keyword evidence="1" id="KW-1133">Transmembrane helix</keyword>
<accession>A0A7W8DJ70</accession>
<organism evidence="2 3">
    <name type="scientific">Prosthecobacter vanneervenii</name>
    <dbReference type="NCBI Taxonomy" id="48466"/>
    <lineage>
        <taxon>Bacteria</taxon>
        <taxon>Pseudomonadati</taxon>
        <taxon>Verrucomicrobiota</taxon>
        <taxon>Verrucomicrobiia</taxon>
        <taxon>Verrucomicrobiales</taxon>
        <taxon>Verrucomicrobiaceae</taxon>
        <taxon>Prosthecobacter</taxon>
    </lineage>
</organism>
<evidence type="ECO:0000313" key="3">
    <source>
        <dbReference type="Proteomes" id="UP000590740"/>
    </source>
</evidence>
<dbReference type="AlphaFoldDB" id="A0A7W8DJ70"/>
<evidence type="ECO:0000256" key="1">
    <source>
        <dbReference type="SAM" id="Phobius"/>
    </source>
</evidence>
<keyword evidence="3" id="KW-1185">Reference proteome</keyword>
<evidence type="ECO:0000313" key="2">
    <source>
        <dbReference type="EMBL" id="MBB5031551.1"/>
    </source>
</evidence>